<accession>A0ACC7NSG5</accession>
<organism evidence="1 2">
    <name type="scientific">Paenibacillus mesotrionivorans</name>
    <dbReference type="NCBI Taxonomy" id="3160968"/>
    <lineage>
        <taxon>Bacteria</taxon>
        <taxon>Bacillati</taxon>
        <taxon>Bacillota</taxon>
        <taxon>Bacilli</taxon>
        <taxon>Bacillales</taxon>
        <taxon>Paenibacillaceae</taxon>
        <taxon>Paenibacillus</taxon>
    </lineage>
</organism>
<sequence length="309" mass="33503">MKILITGGAGFIGSHVAETYLAEGHEVVIVDDLSTGRREQLPAQAVFYKLDIRSDGMDAILEKERPDVVSHHAAQKSIPKSVADPLHDSDVNITGTLRLLNSCVRYGVKRVIFASTGGALAGDSAAIPTPESAHPMLMSPYAVSKYAIEQYLRLYQLSHGLEFIALRYANVYGPRQMPDGECGVIPIFMRNAAAGISSTLYSYPDMPKGTTRDYVYIRDVCRANVSALSCEAGQVVNIGSGQELFIADIYEAVCQAMKLSLPLKRAGVRAGDLRRSALDCSKAASLLHWSAETQLPDGLQETAAWFYAS</sequence>
<name>A0ACC7NSG5_9BACL</name>
<protein>
    <submittedName>
        <fullName evidence="1">NAD-dependent epimerase/dehydratase family protein</fullName>
    </submittedName>
</protein>
<evidence type="ECO:0000313" key="2">
    <source>
        <dbReference type="Proteomes" id="UP001631969"/>
    </source>
</evidence>
<evidence type="ECO:0000313" key="1">
    <source>
        <dbReference type="EMBL" id="MFM9327360.1"/>
    </source>
</evidence>
<comment type="caution">
    <text evidence="1">The sequence shown here is derived from an EMBL/GenBank/DDBJ whole genome shotgun (WGS) entry which is preliminary data.</text>
</comment>
<dbReference type="Proteomes" id="UP001631969">
    <property type="component" value="Unassembled WGS sequence"/>
</dbReference>
<dbReference type="EMBL" id="JBJURJ010000002">
    <property type="protein sequence ID" value="MFM9327360.1"/>
    <property type="molecule type" value="Genomic_DNA"/>
</dbReference>
<keyword evidence="2" id="KW-1185">Reference proteome</keyword>
<proteinExistence type="predicted"/>
<gene>
    <name evidence="1" type="ORF">ACI1P1_03505</name>
</gene>
<reference evidence="1" key="1">
    <citation type="submission" date="2024-12" db="EMBL/GenBank/DDBJ databases">
        <authorList>
            <person name="Wu N."/>
        </authorList>
    </citation>
    <scope>NUCLEOTIDE SEQUENCE</scope>
    <source>
        <strain evidence="1">P15</strain>
    </source>
</reference>